<feature type="transmembrane region" description="Helical" evidence="1">
    <location>
        <begin position="60"/>
        <end position="83"/>
    </location>
</feature>
<dbReference type="Proteomes" id="UP000546701">
    <property type="component" value="Unassembled WGS sequence"/>
</dbReference>
<organism evidence="2 3">
    <name type="scientific">Sphingomonas prati</name>
    <dbReference type="NCBI Taxonomy" id="1843237"/>
    <lineage>
        <taxon>Bacteria</taxon>
        <taxon>Pseudomonadati</taxon>
        <taxon>Pseudomonadota</taxon>
        <taxon>Alphaproteobacteria</taxon>
        <taxon>Sphingomonadales</taxon>
        <taxon>Sphingomonadaceae</taxon>
        <taxon>Sphingomonas</taxon>
    </lineage>
</organism>
<evidence type="ECO:0000313" key="2">
    <source>
        <dbReference type="EMBL" id="MBB5730803.1"/>
    </source>
</evidence>
<feature type="transmembrane region" description="Helical" evidence="1">
    <location>
        <begin position="126"/>
        <end position="145"/>
    </location>
</feature>
<keyword evidence="1" id="KW-0812">Transmembrane</keyword>
<dbReference type="EMBL" id="JACIJR010000009">
    <property type="protein sequence ID" value="MBB5730803.1"/>
    <property type="molecule type" value="Genomic_DNA"/>
</dbReference>
<gene>
    <name evidence="2" type="ORF">FHS99_003310</name>
</gene>
<sequence>MRDTVEQGPKADCPLAPSCRHPALMLNSSMTTASLKLAYALITLGAATRVYVIGENGGDLTWLAGAYFITTIVFATLIVRLTLKAVNPKASLDEKYFGTINSLLSYWAVAPPIFFLWYVVQHDLELALVAFSLSSGVSAGFYLLSRAFRVFAPLRRSVR</sequence>
<keyword evidence="1" id="KW-1133">Transmembrane helix</keyword>
<feature type="transmembrane region" description="Helical" evidence="1">
    <location>
        <begin position="37"/>
        <end position="54"/>
    </location>
</feature>
<name>A0A7W9F2V7_9SPHN</name>
<protein>
    <submittedName>
        <fullName evidence="2">Uncharacterized protein</fullName>
    </submittedName>
</protein>
<feature type="transmembrane region" description="Helical" evidence="1">
    <location>
        <begin position="103"/>
        <end position="120"/>
    </location>
</feature>
<dbReference type="AlphaFoldDB" id="A0A7W9F2V7"/>
<keyword evidence="3" id="KW-1185">Reference proteome</keyword>
<comment type="caution">
    <text evidence="2">The sequence shown here is derived from an EMBL/GenBank/DDBJ whole genome shotgun (WGS) entry which is preliminary data.</text>
</comment>
<proteinExistence type="predicted"/>
<dbReference type="RefSeq" id="WP_157177818.1">
    <property type="nucleotide sequence ID" value="NZ_BMJP01000007.1"/>
</dbReference>
<accession>A0A7W9F2V7</accession>
<evidence type="ECO:0000313" key="3">
    <source>
        <dbReference type="Proteomes" id="UP000546701"/>
    </source>
</evidence>
<reference evidence="2 3" key="1">
    <citation type="submission" date="2020-08" db="EMBL/GenBank/DDBJ databases">
        <title>Genomic Encyclopedia of Type Strains, Phase IV (KMG-IV): sequencing the most valuable type-strain genomes for metagenomic binning, comparative biology and taxonomic classification.</title>
        <authorList>
            <person name="Goeker M."/>
        </authorList>
    </citation>
    <scope>NUCLEOTIDE SEQUENCE [LARGE SCALE GENOMIC DNA]</scope>
    <source>
        <strain evidence="2 3">DSM 103336</strain>
    </source>
</reference>
<evidence type="ECO:0000256" key="1">
    <source>
        <dbReference type="SAM" id="Phobius"/>
    </source>
</evidence>
<keyword evidence="1" id="KW-0472">Membrane</keyword>